<feature type="compositionally biased region" description="Low complexity" evidence="1">
    <location>
        <begin position="16"/>
        <end position="28"/>
    </location>
</feature>
<name>A0ABY5KU78_9CELL</name>
<keyword evidence="4" id="KW-1185">Reference proteome</keyword>
<reference evidence="3 4" key="1">
    <citation type="submission" date="2022-07" db="EMBL/GenBank/DDBJ databases">
        <title>Novel species in genus cellulomonas.</title>
        <authorList>
            <person name="Ye L."/>
        </authorList>
    </citation>
    <scope>NUCLEOTIDE SEQUENCE [LARGE SCALE GENOMIC DNA]</scope>
    <source>
        <strain evidence="4">zg-Y338</strain>
    </source>
</reference>
<keyword evidence="2" id="KW-0812">Transmembrane</keyword>
<evidence type="ECO:0000256" key="1">
    <source>
        <dbReference type="SAM" id="MobiDB-lite"/>
    </source>
</evidence>
<gene>
    <name evidence="3" type="ORF">NP064_09090</name>
</gene>
<organism evidence="3 4">
    <name type="scientific">Cellulomonas chengniuliangii</name>
    <dbReference type="NCBI Taxonomy" id="2968084"/>
    <lineage>
        <taxon>Bacteria</taxon>
        <taxon>Bacillati</taxon>
        <taxon>Actinomycetota</taxon>
        <taxon>Actinomycetes</taxon>
        <taxon>Micrococcales</taxon>
        <taxon>Cellulomonadaceae</taxon>
        <taxon>Cellulomonas</taxon>
    </lineage>
</organism>
<dbReference type="Pfam" id="PF11241">
    <property type="entry name" value="DUF3043"/>
    <property type="match status" value="1"/>
</dbReference>
<feature type="region of interest" description="Disordered" evidence="1">
    <location>
        <begin position="1"/>
        <end position="62"/>
    </location>
</feature>
<evidence type="ECO:0000313" key="4">
    <source>
        <dbReference type="Proteomes" id="UP001316189"/>
    </source>
</evidence>
<evidence type="ECO:0000313" key="3">
    <source>
        <dbReference type="EMBL" id="UUI74000.1"/>
    </source>
</evidence>
<accession>A0ABY5KU78</accession>
<dbReference type="EMBL" id="CP101988">
    <property type="protein sequence ID" value="UUI74000.1"/>
    <property type="molecule type" value="Genomic_DNA"/>
</dbReference>
<feature type="transmembrane region" description="Helical" evidence="2">
    <location>
        <begin position="108"/>
        <end position="126"/>
    </location>
</feature>
<dbReference type="RefSeq" id="WP_227569325.1">
    <property type="nucleotide sequence ID" value="NZ_CP101988.1"/>
</dbReference>
<keyword evidence="2" id="KW-1133">Transmembrane helix</keyword>
<feature type="transmembrane region" description="Helical" evidence="2">
    <location>
        <begin position="132"/>
        <end position="153"/>
    </location>
</feature>
<dbReference type="InterPro" id="IPR021403">
    <property type="entry name" value="DUF3043"/>
</dbReference>
<dbReference type="Proteomes" id="UP001316189">
    <property type="component" value="Chromosome"/>
</dbReference>
<keyword evidence="2" id="KW-0472">Membrane</keyword>
<protein>
    <submittedName>
        <fullName evidence="3">DUF3043 domain-containing protein</fullName>
    </submittedName>
</protein>
<proteinExistence type="predicted"/>
<evidence type="ECO:0000256" key="2">
    <source>
        <dbReference type="SAM" id="Phobius"/>
    </source>
</evidence>
<sequence length="201" mass="22115">MFGRSKDDQALTGGISPEPVSPAASAEPGKGRPTPKRKQAEAANKRPLVPNDRKAAAKSAKAQARAQREREFAAMQSGDERYMPAKDRGPVRRYIRDYVDARWSLGEFFLPAALGLIVLQMVLAGVSAEASVLALVLLYTFVLAMIVDGFIMWRGLKKRLVAKFGEEAIPKGATMYAVLRVFQLRPSRLPKPQVKHGQRPS</sequence>